<reference evidence="2 3" key="1">
    <citation type="submission" date="2014-06" db="EMBL/GenBank/DDBJ databases">
        <title>Evolutionary Origins and Diversification of the Mycorrhizal Mutualists.</title>
        <authorList>
            <consortium name="DOE Joint Genome Institute"/>
            <consortium name="Mycorrhizal Genomics Consortium"/>
            <person name="Kohler A."/>
            <person name="Kuo A."/>
            <person name="Nagy L.G."/>
            <person name="Floudas D."/>
            <person name="Copeland A."/>
            <person name="Barry K.W."/>
            <person name="Cichocki N."/>
            <person name="Veneault-Fourrey C."/>
            <person name="LaButti K."/>
            <person name="Lindquist E.A."/>
            <person name="Lipzen A."/>
            <person name="Lundell T."/>
            <person name="Morin E."/>
            <person name="Murat C."/>
            <person name="Riley R."/>
            <person name="Ohm R."/>
            <person name="Sun H."/>
            <person name="Tunlid A."/>
            <person name="Henrissat B."/>
            <person name="Grigoriev I.V."/>
            <person name="Hibbett D.S."/>
            <person name="Martin F."/>
        </authorList>
    </citation>
    <scope>NUCLEOTIDE SEQUENCE [LARGE SCALE GENOMIC DNA]</scope>
    <source>
        <strain evidence="2 3">SS14</strain>
    </source>
</reference>
<dbReference type="Proteomes" id="UP000054279">
    <property type="component" value="Unassembled WGS sequence"/>
</dbReference>
<evidence type="ECO:0000259" key="1">
    <source>
        <dbReference type="PROSITE" id="PS50056"/>
    </source>
</evidence>
<gene>
    <name evidence="2" type="ORF">M422DRAFT_61556</name>
</gene>
<dbReference type="PROSITE" id="PS00383">
    <property type="entry name" value="TYR_PHOSPHATASE_1"/>
    <property type="match status" value="1"/>
</dbReference>
<dbReference type="InterPro" id="IPR050561">
    <property type="entry name" value="PTP"/>
</dbReference>
<evidence type="ECO:0000313" key="3">
    <source>
        <dbReference type="Proteomes" id="UP000054279"/>
    </source>
</evidence>
<dbReference type="InterPro" id="IPR029021">
    <property type="entry name" value="Prot-tyrosine_phosphatase-like"/>
</dbReference>
<organism evidence="2 3">
    <name type="scientific">Sphaerobolus stellatus (strain SS14)</name>
    <dbReference type="NCBI Taxonomy" id="990650"/>
    <lineage>
        <taxon>Eukaryota</taxon>
        <taxon>Fungi</taxon>
        <taxon>Dikarya</taxon>
        <taxon>Basidiomycota</taxon>
        <taxon>Agaricomycotina</taxon>
        <taxon>Agaricomycetes</taxon>
        <taxon>Phallomycetidae</taxon>
        <taxon>Geastrales</taxon>
        <taxon>Sphaerobolaceae</taxon>
        <taxon>Sphaerobolus</taxon>
    </lineage>
</organism>
<dbReference type="SUPFAM" id="SSF52799">
    <property type="entry name" value="(Phosphotyrosine protein) phosphatases II"/>
    <property type="match status" value="1"/>
</dbReference>
<protein>
    <recommendedName>
        <fullName evidence="1">Tyrosine specific protein phosphatases domain-containing protein</fullName>
    </recommendedName>
</protein>
<dbReference type="OrthoDB" id="2017893at2759"/>
<dbReference type="PANTHER" id="PTHR23339">
    <property type="entry name" value="TYROSINE SPECIFIC PROTEIN PHOSPHATASE AND DUAL SPECIFICITY PROTEIN PHOSPHATASE"/>
    <property type="match status" value="1"/>
</dbReference>
<feature type="domain" description="Tyrosine specific protein phosphatases" evidence="1">
    <location>
        <begin position="98"/>
        <end position="154"/>
    </location>
</feature>
<dbReference type="Pfam" id="PF22785">
    <property type="entry name" value="Tc-R-P"/>
    <property type="match status" value="1"/>
</dbReference>
<proteinExistence type="predicted"/>
<name>A0A0C9V4J4_SPHS4</name>
<dbReference type="HOGENOM" id="CLU_047330_3_0_1"/>
<dbReference type="InterPro" id="IPR000387">
    <property type="entry name" value="Tyr_Pase_dom"/>
</dbReference>
<evidence type="ECO:0000313" key="2">
    <source>
        <dbReference type="EMBL" id="KIJ32336.1"/>
    </source>
</evidence>
<dbReference type="InterPro" id="IPR016130">
    <property type="entry name" value="Tyr_Pase_AS"/>
</dbReference>
<dbReference type="EMBL" id="KN837228">
    <property type="protein sequence ID" value="KIJ32336.1"/>
    <property type="molecule type" value="Genomic_DNA"/>
</dbReference>
<dbReference type="Gene3D" id="3.90.190.10">
    <property type="entry name" value="Protein tyrosine phosphatase superfamily"/>
    <property type="match status" value="1"/>
</dbReference>
<dbReference type="AlphaFoldDB" id="A0A0C9V4J4"/>
<dbReference type="PROSITE" id="PS50056">
    <property type="entry name" value="TYR_PHOSPHATASE_2"/>
    <property type="match status" value="1"/>
</dbReference>
<keyword evidence="3" id="KW-1185">Reference proteome</keyword>
<accession>A0A0C9V4J4</accession>
<sequence>MNALTLSTQSQPIPNSYWATPYLCASEYPYCPDHPIPQLDKLLKAGIRTFVDLTEEGELLPYDHLLRSRARVVGIPDDEVITYHRFAIRDRCIPPKESPIMKEIMSVLEECELAQTKAVVHCRGGIGRTGTVIGCWFVQSGRVHNGDGALQAIKTLWKRVAKCKRYPHSPETGPQCDFVRHFADILITSILSHVVVI</sequence>